<protein>
    <submittedName>
        <fullName evidence="1">Uncharacterized protein</fullName>
    </submittedName>
</protein>
<evidence type="ECO:0000313" key="1">
    <source>
        <dbReference type="EMBL" id="TDS80719.1"/>
    </source>
</evidence>
<comment type="caution">
    <text evidence="1">The sequence shown here is derived from an EMBL/GenBank/DDBJ whole genome shotgun (WGS) entry which is preliminary data.</text>
</comment>
<dbReference type="EMBL" id="SOAM01000001">
    <property type="protein sequence ID" value="TDS80719.1"/>
    <property type="molecule type" value="Genomic_DNA"/>
</dbReference>
<evidence type="ECO:0000313" key="2">
    <source>
        <dbReference type="Proteomes" id="UP000295344"/>
    </source>
</evidence>
<sequence>MIAAGALASLALLRVHVLVVGLPGYPVLRLRAEAAVRARSWVVTTAPADADLLLVCGTQDPEVAAAVDALWWRVPAPRARRTIGSAEELEDALDSAARVLGDRELQRRAAEHRGPAPVATPEGAFGPLGVAWPPGLVVECATGPGGRIAAVGVRRIGPAAEEDAPPGLLAAADAARLLRLTRWEAPAHRLDRVVDLLLAGAPPERVRSPLRRVAALVGRSASYRWSAGADVPAVDLRQRVLALLTAAIDGTDAPTTRRRLIGARVGDVPAIVAVTEAVGG</sequence>
<dbReference type="AlphaFoldDB" id="A0A4R7FSR6"/>
<dbReference type="RefSeq" id="WP_133765406.1">
    <property type="nucleotide sequence ID" value="NZ_BAAARP010000001.1"/>
</dbReference>
<name>A0A4R7FSR6_9MICO</name>
<accession>A0A4R7FSR6</accession>
<dbReference type="Proteomes" id="UP000295344">
    <property type="component" value="Unassembled WGS sequence"/>
</dbReference>
<gene>
    <name evidence="1" type="ORF">CLV52_1286</name>
</gene>
<reference evidence="1 2" key="1">
    <citation type="submission" date="2019-03" db="EMBL/GenBank/DDBJ databases">
        <title>Genomic Encyclopedia of Archaeal and Bacterial Type Strains, Phase II (KMG-II): from individual species to whole genera.</title>
        <authorList>
            <person name="Goeker M."/>
        </authorList>
    </citation>
    <scope>NUCLEOTIDE SEQUENCE [LARGE SCALE GENOMIC DNA]</scope>
    <source>
        <strain evidence="1 2">DSM 24782</strain>
    </source>
</reference>
<organism evidence="1 2">
    <name type="scientific">Amnibacterium kyonggiense</name>
    <dbReference type="NCBI Taxonomy" id="595671"/>
    <lineage>
        <taxon>Bacteria</taxon>
        <taxon>Bacillati</taxon>
        <taxon>Actinomycetota</taxon>
        <taxon>Actinomycetes</taxon>
        <taxon>Micrococcales</taxon>
        <taxon>Microbacteriaceae</taxon>
        <taxon>Amnibacterium</taxon>
    </lineage>
</organism>
<keyword evidence="2" id="KW-1185">Reference proteome</keyword>
<proteinExistence type="predicted"/>
<dbReference type="OrthoDB" id="3373298at2"/>